<comment type="similarity">
    <text evidence="10">Belongs to the DHHC palmitoyltransferase family.</text>
</comment>
<feature type="domain" description="Palmitoyltransferase DHHC" evidence="12">
    <location>
        <begin position="265"/>
        <end position="392"/>
    </location>
</feature>
<evidence type="ECO:0000256" key="9">
    <source>
        <dbReference type="ARBA" id="ARBA00048048"/>
    </source>
</evidence>
<dbReference type="PROSITE" id="PS50216">
    <property type="entry name" value="DHHC"/>
    <property type="match status" value="1"/>
</dbReference>
<evidence type="ECO:0000259" key="12">
    <source>
        <dbReference type="Pfam" id="PF01529"/>
    </source>
</evidence>
<dbReference type="GeneID" id="30145139"/>
<dbReference type="GO" id="GO:0019706">
    <property type="term" value="F:protein-cysteine S-palmitoyltransferase activity"/>
    <property type="evidence" value="ECO:0007669"/>
    <property type="project" value="UniProtKB-EC"/>
</dbReference>
<dbReference type="AlphaFoldDB" id="A0A1E3QK91"/>
<dbReference type="OrthoDB" id="302728at2759"/>
<keyword evidence="3 10" id="KW-0812">Transmembrane</keyword>
<dbReference type="InterPro" id="IPR039859">
    <property type="entry name" value="PFA4/ZDH16/20/ERF2-like"/>
</dbReference>
<feature type="transmembrane region" description="Helical" evidence="10">
    <location>
        <begin position="201"/>
        <end position="221"/>
    </location>
</feature>
<keyword evidence="5 10" id="KW-0472">Membrane</keyword>
<keyword evidence="7" id="KW-0449">Lipoprotein</keyword>
<keyword evidence="8 10" id="KW-0012">Acyltransferase</keyword>
<organism evidence="13 14">
    <name type="scientific">Babjeviella inositovora NRRL Y-12698</name>
    <dbReference type="NCBI Taxonomy" id="984486"/>
    <lineage>
        <taxon>Eukaryota</taxon>
        <taxon>Fungi</taxon>
        <taxon>Dikarya</taxon>
        <taxon>Ascomycota</taxon>
        <taxon>Saccharomycotina</taxon>
        <taxon>Pichiomycetes</taxon>
        <taxon>Serinales incertae sedis</taxon>
        <taxon>Babjeviella</taxon>
    </lineage>
</organism>
<reference evidence="14" key="1">
    <citation type="submission" date="2016-05" db="EMBL/GenBank/DDBJ databases">
        <title>Comparative genomics of biotechnologically important yeasts.</title>
        <authorList>
            <consortium name="DOE Joint Genome Institute"/>
            <person name="Riley R."/>
            <person name="Haridas S."/>
            <person name="Wolfe K.H."/>
            <person name="Lopes M.R."/>
            <person name="Hittinger C.T."/>
            <person name="Goker M."/>
            <person name="Salamov A."/>
            <person name="Wisecaver J."/>
            <person name="Long T.M."/>
            <person name="Aerts A.L."/>
            <person name="Barry K."/>
            <person name="Choi C."/>
            <person name="Clum A."/>
            <person name="Coughlan A.Y."/>
            <person name="Deshpande S."/>
            <person name="Douglass A.P."/>
            <person name="Hanson S.J."/>
            <person name="Klenk H.-P."/>
            <person name="Labutti K."/>
            <person name="Lapidus A."/>
            <person name="Lindquist E."/>
            <person name="Lipzen A."/>
            <person name="Meier-Kolthoff J.P."/>
            <person name="Ohm R.A."/>
            <person name="Otillar R.P."/>
            <person name="Pangilinan J."/>
            <person name="Peng Y."/>
            <person name="Rokas A."/>
            <person name="Rosa C.A."/>
            <person name="Scheuner C."/>
            <person name="Sibirny A.A."/>
            <person name="Slot J.C."/>
            <person name="Stielow J.B."/>
            <person name="Sun H."/>
            <person name="Kurtzman C.P."/>
            <person name="Blackwell M."/>
            <person name="Grigoriev I.V."/>
            <person name="Jeffries T.W."/>
        </authorList>
    </citation>
    <scope>NUCLEOTIDE SEQUENCE [LARGE SCALE GENOMIC DNA]</scope>
    <source>
        <strain evidence="14">NRRL Y-12698</strain>
    </source>
</reference>
<dbReference type="EMBL" id="KV454441">
    <property type="protein sequence ID" value="ODQ77417.1"/>
    <property type="molecule type" value="Genomic_DNA"/>
</dbReference>
<protein>
    <recommendedName>
        <fullName evidence="10">Palmitoyltransferase</fullName>
        <ecNumber evidence="10">2.3.1.225</ecNumber>
    </recommendedName>
</protein>
<evidence type="ECO:0000256" key="3">
    <source>
        <dbReference type="ARBA" id="ARBA00022692"/>
    </source>
</evidence>
<dbReference type="Proteomes" id="UP000094336">
    <property type="component" value="Unassembled WGS sequence"/>
</dbReference>
<feature type="signal peptide" evidence="11">
    <location>
        <begin position="1"/>
        <end position="17"/>
    </location>
</feature>
<evidence type="ECO:0000256" key="4">
    <source>
        <dbReference type="ARBA" id="ARBA00022989"/>
    </source>
</evidence>
<evidence type="ECO:0000256" key="7">
    <source>
        <dbReference type="ARBA" id="ARBA00023288"/>
    </source>
</evidence>
<dbReference type="EC" id="2.3.1.225" evidence="10"/>
<proteinExistence type="inferred from homology"/>
<dbReference type="Pfam" id="PF01529">
    <property type="entry name" value="DHHC"/>
    <property type="match status" value="1"/>
</dbReference>
<keyword evidence="14" id="KW-1185">Reference proteome</keyword>
<comment type="domain">
    <text evidence="10">The DHHC domain is required for palmitoyltransferase activity.</text>
</comment>
<evidence type="ECO:0000256" key="10">
    <source>
        <dbReference type="RuleBase" id="RU079119"/>
    </source>
</evidence>
<keyword evidence="11" id="KW-0732">Signal</keyword>
<evidence type="ECO:0000313" key="14">
    <source>
        <dbReference type="Proteomes" id="UP000094336"/>
    </source>
</evidence>
<dbReference type="STRING" id="984486.A0A1E3QK91"/>
<name>A0A1E3QK91_9ASCO</name>
<gene>
    <name evidence="13" type="ORF">BABINDRAFT_15649</name>
</gene>
<dbReference type="RefSeq" id="XP_018982745.1">
    <property type="nucleotide sequence ID" value="XM_019127286.1"/>
</dbReference>
<feature type="transmembrane region" description="Helical" evidence="10">
    <location>
        <begin position="167"/>
        <end position="189"/>
    </location>
</feature>
<evidence type="ECO:0000313" key="13">
    <source>
        <dbReference type="EMBL" id="ODQ77417.1"/>
    </source>
</evidence>
<keyword evidence="4 10" id="KW-1133">Transmembrane helix</keyword>
<feature type="chain" id="PRO_5009134280" description="Palmitoyltransferase" evidence="11">
    <location>
        <begin position="18"/>
        <end position="503"/>
    </location>
</feature>
<dbReference type="InterPro" id="IPR001594">
    <property type="entry name" value="Palmitoyltrfase_DHHC"/>
</dbReference>
<dbReference type="GO" id="GO:0016020">
    <property type="term" value="C:membrane"/>
    <property type="evidence" value="ECO:0007669"/>
    <property type="project" value="UniProtKB-SubCell"/>
</dbReference>
<evidence type="ECO:0000256" key="5">
    <source>
        <dbReference type="ARBA" id="ARBA00023136"/>
    </source>
</evidence>
<comment type="subcellular location">
    <subcellularLocation>
        <location evidence="1">Membrane</location>
        <topology evidence="1">Multi-pass membrane protein</topology>
    </subcellularLocation>
</comment>
<accession>A0A1E3QK91</accession>
<keyword evidence="2 10" id="KW-0808">Transferase</keyword>
<feature type="transmembrane region" description="Helical" evidence="10">
    <location>
        <begin position="313"/>
        <end position="333"/>
    </location>
</feature>
<evidence type="ECO:0000256" key="2">
    <source>
        <dbReference type="ARBA" id="ARBA00022679"/>
    </source>
</evidence>
<evidence type="ECO:0000256" key="1">
    <source>
        <dbReference type="ARBA" id="ARBA00004141"/>
    </source>
</evidence>
<feature type="transmembrane region" description="Helical" evidence="10">
    <location>
        <begin position="354"/>
        <end position="379"/>
    </location>
</feature>
<evidence type="ECO:0000256" key="8">
    <source>
        <dbReference type="ARBA" id="ARBA00023315"/>
    </source>
</evidence>
<comment type="catalytic activity">
    <reaction evidence="9 10">
        <text>L-cysteinyl-[protein] + hexadecanoyl-CoA = S-hexadecanoyl-L-cysteinyl-[protein] + CoA</text>
        <dbReference type="Rhea" id="RHEA:36683"/>
        <dbReference type="Rhea" id="RHEA-COMP:10131"/>
        <dbReference type="Rhea" id="RHEA-COMP:11032"/>
        <dbReference type="ChEBI" id="CHEBI:29950"/>
        <dbReference type="ChEBI" id="CHEBI:57287"/>
        <dbReference type="ChEBI" id="CHEBI:57379"/>
        <dbReference type="ChEBI" id="CHEBI:74151"/>
        <dbReference type="EC" id="2.3.1.225"/>
    </reaction>
</comment>
<keyword evidence="6" id="KW-0564">Palmitate</keyword>
<evidence type="ECO:0000256" key="11">
    <source>
        <dbReference type="SAM" id="SignalP"/>
    </source>
</evidence>
<dbReference type="PANTHER" id="PTHR12246">
    <property type="entry name" value="PALMITOYLTRANSFERASE ZDHHC16"/>
    <property type="match status" value="1"/>
</dbReference>
<sequence>MLTNLLLAVLVAGNVVASPIWFHQEKKCFTYKQCTPDLSTAYYTSTSKEWYNNNRDCRTHYTTRPTCSPISRCTTKTTATSCTTMEPNCCFCMKPCTYTTTKVVYHNYWHWGKCDTYMLTGTSYTVGKCCTTDVPPPTGTCTTVTSLVTYSTSSKERCFSLERYCCLFASAFPKVLCSAIYVWSYFALLGISEAALAVPKWLLRIASTLLLALGLGTYYLVVIHGPGSPLDFPEMRMASVDGDIPGPPAGLVANSHTVKLSGGFRYCTKCSVWKPDRTHHCSACRRCILRMDHHCPWFAVCIGHNNYRYFVQFLGYTVVYAFVAFSASAKFVYDFIFTETADGGRGYESEFINLNWVFLFVVSMAMAVALSVFTGLTIYQVLCNTTTIESYEFNNVRARDRSINPGKLNIFDLGWRANWRTTMGEGWMQWMFPLLNPETFVLDDDYDLGYLHSGLVFRVNRLTMVELERNVALQRELDIRLRAWGDQRKAQEAQALESEYGRA</sequence>
<evidence type="ECO:0000256" key="6">
    <source>
        <dbReference type="ARBA" id="ARBA00023139"/>
    </source>
</evidence>